<dbReference type="Proteomes" id="UP000231553">
    <property type="component" value="Unassembled WGS sequence"/>
</dbReference>
<dbReference type="PROSITE" id="PS01081">
    <property type="entry name" value="HTH_TETR_1"/>
    <property type="match status" value="1"/>
</dbReference>
<dbReference type="InterPro" id="IPR009057">
    <property type="entry name" value="Homeodomain-like_sf"/>
</dbReference>
<dbReference type="SUPFAM" id="SSF46689">
    <property type="entry name" value="Homeodomain-like"/>
    <property type="match status" value="1"/>
</dbReference>
<evidence type="ECO:0000259" key="4">
    <source>
        <dbReference type="PROSITE" id="PS50977"/>
    </source>
</evidence>
<evidence type="ECO:0000313" key="5">
    <source>
        <dbReference type="EMBL" id="PJE38653.1"/>
    </source>
</evidence>
<dbReference type="InterPro" id="IPR001647">
    <property type="entry name" value="HTH_TetR"/>
</dbReference>
<protein>
    <recommendedName>
        <fullName evidence="4">HTH tetR-type domain-containing protein</fullName>
    </recommendedName>
</protein>
<evidence type="ECO:0000313" key="6">
    <source>
        <dbReference type="Proteomes" id="UP000231553"/>
    </source>
</evidence>
<dbReference type="AlphaFoldDB" id="A0A2M8J796"/>
<dbReference type="InterPro" id="IPR023772">
    <property type="entry name" value="DNA-bd_HTH_TetR-type_CS"/>
</dbReference>
<dbReference type="GO" id="GO:0003677">
    <property type="term" value="F:DNA binding"/>
    <property type="evidence" value="ECO:0007669"/>
    <property type="project" value="UniProtKB-UniRule"/>
</dbReference>
<name>A0A2M8J796_9RHOB</name>
<dbReference type="Gene3D" id="1.10.357.10">
    <property type="entry name" value="Tetracycline Repressor, domain 2"/>
    <property type="match status" value="1"/>
</dbReference>
<gene>
    <name evidence="5" type="ORF">CVM52_00560</name>
</gene>
<dbReference type="PANTHER" id="PTHR43479:SF11">
    <property type="entry name" value="ACREF_ENVCD OPERON REPRESSOR-RELATED"/>
    <property type="match status" value="1"/>
</dbReference>
<comment type="caution">
    <text evidence="5">The sequence shown here is derived from an EMBL/GenBank/DDBJ whole genome shotgun (WGS) entry which is preliminary data.</text>
</comment>
<dbReference type="PROSITE" id="PS50977">
    <property type="entry name" value="HTH_TETR_2"/>
    <property type="match status" value="1"/>
</dbReference>
<dbReference type="EMBL" id="PGTB01000001">
    <property type="protein sequence ID" value="PJE38653.1"/>
    <property type="molecule type" value="Genomic_DNA"/>
</dbReference>
<evidence type="ECO:0000256" key="3">
    <source>
        <dbReference type="SAM" id="MobiDB-lite"/>
    </source>
</evidence>
<evidence type="ECO:0000256" key="2">
    <source>
        <dbReference type="PROSITE-ProRule" id="PRU00335"/>
    </source>
</evidence>
<evidence type="ECO:0000256" key="1">
    <source>
        <dbReference type="ARBA" id="ARBA00023125"/>
    </source>
</evidence>
<keyword evidence="1 2" id="KW-0238">DNA-binding</keyword>
<keyword evidence="6" id="KW-1185">Reference proteome</keyword>
<accession>A0A2M8J796</accession>
<dbReference type="OrthoDB" id="8478851at2"/>
<feature type="compositionally biased region" description="Basic and acidic residues" evidence="3">
    <location>
        <begin position="21"/>
        <end position="32"/>
    </location>
</feature>
<organism evidence="5 6">
    <name type="scientific">Pseudooceanicola lipolyticus</name>
    <dbReference type="NCBI Taxonomy" id="2029104"/>
    <lineage>
        <taxon>Bacteria</taxon>
        <taxon>Pseudomonadati</taxon>
        <taxon>Pseudomonadota</taxon>
        <taxon>Alphaproteobacteria</taxon>
        <taxon>Rhodobacterales</taxon>
        <taxon>Paracoccaceae</taxon>
        <taxon>Pseudooceanicola</taxon>
    </lineage>
</organism>
<dbReference type="PANTHER" id="PTHR43479">
    <property type="entry name" value="ACREF/ENVCD OPERON REPRESSOR-RELATED"/>
    <property type="match status" value="1"/>
</dbReference>
<proteinExistence type="predicted"/>
<feature type="domain" description="HTH tetR-type" evidence="4">
    <location>
        <begin position="50"/>
        <end position="110"/>
    </location>
</feature>
<dbReference type="InterPro" id="IPR050624">
    <property type="entry name" value="HTH-type_Tx_Regulator"/>
</dbReference>
<dbReference type="PRINTS" id="PR00455">
    <property type="entry name" value="HTHTETR"/>
</dbReference>
<sequence>MRRPTPKVNVVGPANTFTRARMTEQPRADTHRSTAPRKYAPSAKRAARTSEARDRIRRAAWHAFSSQGLDAASIAGIVRESGVSTGSFYNHFGSKEALFEVFLEELAEEVRALTARARSKADDLETMLRISFEALLEHIVSIEGARGFIERNQHHVRASLHQFDAMERMLEDLRRDVARGAGRSLSAQELDLVARMIFAMGLETILQLDERPGPSSSEAAALMTAMIVRGVGGLGLEKT</sequence>
<reference evidence="5 6" key="1">
    <citation type="journal article" date="2018" name="Int. J. Syst. Evol. Microbiol.">
        <title>Pseudooceanicola lipolyticus sp. nov., a marine alphaproteobacterium, reclassification of Oceanicola flagellatus as Pseudooceanicola flagellatus comb. nov. and emended description of the genus Pseudooceanicola.</title>
        <authorList>
            <person name="Huang M.-M."/>
            <person name="Guo L.-L."/>
            <person name="Wu Y.-H."/>
            <person name="Lai Q.-L."/>
            <person name="Shao Z.-Z."/>
            <person name="Wang C.-S."/>
            <person name="Wu M."/>
            <person name="Xu X.-W."/>
        </authorList>
    </citation>
    <scope>NUCLEOTIDE SEQUENCE [LARGE SCALE GENOMIC DNA]</scope>
    <source>
        <strain evidence="5 6">157</strain>
    </source>
</reference>
<dbReference type="Pfam" id="PF00440">
    <property type="entry name" value="TetR_N"/>
    <property type="match status" value="1"/>
</dbReference>
<feature type="region of interest" description="Disordered" evidence="3">
    <location>
        <begin position="1"/>
        <end position="51"/>
    </location>
</feature>
<feature type="DNA-binding region" description="H-T-H motif" evidence="2">
    <location>
        <begin position="73"/>
        <end position="92"/>
    </location>
</feature>